<dbReference type="GO" id="GO:0006355">
    <property type="term" value="P:regulation of DNA-templated transcription"/>
    <property type="evidence" value="ECO:0007669"/>
    <property type="project" value="TreeGrafter"/>
</dbReference>
<dbReference type="PANTHER" id="PTHR30126">
    <property type="entry name" value="HTH-TYPE TRANSCRIPTIONAL REGULATOR"/>
    <property type="match status" value="1"/>
</dbReference>
<evidence type="ECO:0000313" key="6">
    <source>
        <dbReference type="EMBL" id="PIZ40476.1"/>
    </source>
</evidence>
<dbReference type="GO" id="GO:0000976">
    <property type="term" value="F:transcription cis-regulatory region binding"/>
    <property type="evidence" value="ECO:0007669"/>
    <property type="project" value="TreeGrafter"/>
</dbReference>
<dbReference type="PANTHER" id="PTHR30126:SF40">
    <property type="entry name" value="HTH-TYPE TRANSCRIPTIONAL REGULATOR GLTR"/>
    <property type="match status" value="1"/>
</dbReference>
<reference evidence="7" key="1">
    <citation type="submission" date="2017-09" db="EMBL/GenBank/DDBJ databases">
        <title>Depth-based differentiation of microbial function through sediment-hosted aquifers and enrichment of novel symbionts in the deep terrestrial subsurface.</title>
        <authorList>
            <person name="Probst A.J."/>
            <person name="Ladd B."/>
            <person name="Jarett J.K."/>
            <person name="Geller-Mcgrath D.E."/>
            <person name="Sieber C.M.K."/>
            <person name="Emerson J.B."/>
            <person name="Anantharaman K."/>
            <person name="Thomas B.C."/>
            <person name="Malmstrom R."/>
            <person name="Stieglmeier M."/>
            <person name="Klingl A."/>
            <person name="Woyke T."/>
            <person name="Ryan C.M."/>
            <person name="Banfield J.F."/>
        </authorList>
    </citation>
    <scope>NUCLEOTIDE SEQUENCE [LARGE SCALE GENOMIC DNA]</scope>
</reference>
<accession>A0A2M7T910</accession>
<keyword evidence="4" id="KW-0804">Transcription</keyword>
<dbReference type="Pfam" id="PF03466">
    <property type="entry name" value="LysR_substrate"/>
    <property type="match status" value="1"/>
</dbReference>
<feature type="domain" description="LysR substrate-binding" evidence="5">
    <location>
        <begin position="37"/>
        <end position="246"/>
    </location>
</feature>
<dbReference type="AlphaFoldDB" id="A0A2M7T910"/>
<keyword evidence="2" id="KW-0805">Transcription regulation</keyword>
<gene>
    <name evidence="6" type="ORF">COY37_03775</name>
</gene>
<dbReference type="Gene3D" id="3.40.190.290">
    <property type="match status" value="1"/>
</dbReference>
<name>A0A2M7T910_9ACTN</name>
<evidence type="ECO:0000256" key="3">
    <source>
        <dbReference type="ARBA" id="ARBA00023125"/>
    </source>
</evidence>
<evidence type="ECO:0000313" key="7">
    <source>
        <dbReference type="Proteomes" id="UP000230956"/>
    </source>
</evidence>
<protein>
    <recommendedName>
        <fullName evidence="5">LysR substrate-binding domain-containing protein</fullName>
    </recommendedName>
</protein>
<organism evidence="6 7">
    <name type="scientific">Candidatus Aquicultor secundus</name>
    <dbReference type="NCBI Taxonomy" id="1973895"/>
    <lineage>
        <taxon>Bacteria</taxon>
        <taxon>Bacillati</taxon>
        <taxon>Actinomycetota</taxon>
        <taxon>Candidatus Aquicultoria</taxon>
        <taxon>Candidatus Aquicultorales</taxon>
        <taxon>Candidatus Aquicultoraceae</taxon>
        <taxon>Candidatus Aquicultor</taxon>
    </lineage>
</organism>
<dbReference type="SUPFAM" id="SSF53850">
    <property type="entry name" value="Periplasmic binding protein-like II"/>
    <property type="match status" value="1"/>
</dbReference>
<evidence type="ECO:0000256" key="2">
    <source>
        <dbReference type="ARBA" id="ARBA00023015"/>
    </source>
</evidence>
<dbReference type="InterPro" id="IPR005119">
    <property type="entry name" value="LysR_subst-bd"/>
</dbReference>
<keyword evidence="3" id="KW-0238">DNA-binding</keyword>
<proteinExistence type="inferred from homology"/>
<evidence type="ECO:0000256" key="4">
    <source>
        <dbReference type="ARBA" id="ARBA00023163"/>
    </source>
</evidence>
<comment type="similarity">
    <text evidence="1">Belongs to the LysR transcriptional regulatory family.</text>
</comment>
<sequence>MSCVAHAKFEHSGIINVFFVHHWEKHPYMEELFEEEGMKNVVNIGASSYTGEFLLPQLIGGWEKQNPDIELKVDISDSSEVFEQVVNGELEAGVIGMSLENSNVHAETFLNNFDELILICPANHPFAGKSEVSINDLKGQDFILREPGSATRMWYREVLATHNINLDNLNVVAELDTYPAIIKAVESGSGISFVLRKSAKDALDLGRIKEIKIKEVSPLMGNLYIIYNTDMPMSDEVRRFLGFLEAEKPQLMAA</sequence>
<evidence type="ECO:0000256" key="1">
    <source>
        <dbReference type="ARBA" id="ARBA00009437"/>
    </source>
</evidence>
<dbReference type="EMBL" id="PFNG01000089">
    <property type="protein sequence ID" value="PIZ40476.1"/>
    <property type="molecule type" value="Genomic_DNA"/>
</dbReference>
<dbReference type="Proteomes" id="UP000230956">
    <property type="component" value="Unassembled WGS sequence"/>
</dbReference>
<evidence type="ECO:0000259" key="5">
    <source>
        <dbReference type="Pfam" id="PF03466"/>
    </source>
</evidence>
<comment type="caution">
    <text evidence="6">The sequence shown here is derived from an EMBL/GenBank/DDBJ whole genome shotgun (WGS) entry which is preliminary data.</text>
</comment>